<feature type="transmembrane region" description="Helical" evidence="1">
    <location>
        <begin position="114"/>
        <end position="138"/>
    </location>
</feature>
<name>A0AAD5YQ95_9AGAR</name>
<keyword evidence="1" id="KW-1133">Transmembrane helix</keyword>
<protein>
    <submittedName>
        <fullName evidence="2">Uncharacterized protein</fullName>
    </submittedName>
</protein>
<keyword evidence="1" id="KW-0812">Transmembrane</keyword>
<feature type="transmembrane region" description="Helical" evidence="1">
    <location>
        <begin position="61"/>
        <end position="82"/>
    </location>
</feature>
<keyword evidence="3" id="KW-1185">Reference proteome</keyword>
<accession>A0AAD5YQ95</accession>
<reference evidence="2" key="1">
    <citation type="submission" date="2022-07" db="EMBL/GenBank/DDBJ databases">
        <title>Genome Sequence of Leucocoprinus birnbaumii.</title>
        <authorList>
            <person name="Buettner E."/>
        </authorList>
    </citation>
    <scope>NUCLEOTIDE SEQUENCE</scope>
    <source>
        <strain evidence="2">VT141</strain>
    </source>
</reference>
<feature type="transmembrane region" description="Helical" evidence="1">
    <location>
        <begin position="31"/>
        <end position="49"/>
    </location>
</feature>
<sequence length="320" mass="35968">MIPVRGGTNRLDVRQDFENSVDLVGSTTLPGLFYGVVLSLYCLCVCSLYQSRSQKPHLRQHIIFSLVHATILTILATIYLALLTRASQISYIDNKDYPGGPAVFKQDVLHSIPIYFLCITMSFILGVLTLVVQIWRLWVIWSGTRYARTIKIISIVLFSAFIAFGTTSITIWSLPKNPLSSAASAVVTIGSYALGFANTVFVTLLVSMRLIIVRRRHLKLMGPSEVTQQYIDIVTVLIESYALECVWSIVTIVLVSANYNPVNMLFNQCENLVRIIAYFLVLYRISRGSAWTPQTEQHMTSLCWNREISSSSTQTVTEHV</sequence>
<dbReference type="EMBL" id="JANIEX010000508">
    <property type="protein sequence ID" value="KAJ3566174.1"/>
    <property type="molecule type" value="Genomic_DNA"/>
</dbReference>
<proteinExistence type="predicted"/>
<feature type="transmembrane region" description="Helical" evidence="1">
    <location>
        <begin position="150"/>
        <end position="172"/>
    </location>
</feature>
<dbReference type="Proteomes" id="UP001213000">
    <property type="component" value="Unassembled WGS sequence"/>
</dbReference>
<gene>
    <name evidence="2" type="ORF">NP233_g7162</name>
</gene>
<evidence type="ECO:0000256" key="1">
    <source>
        <dbReference type="SAM" id="Phobius"/>
    </source>
</evidence>
<keyword evidence="1" id="KW-0472">Membrane</keyword>
<evidence type="ECO:0000313" key="2">
    <source>
        <dbReference type="EMBL" id="KAJ3566174.1"/>
    </source>
</evidence>
<feature type="transmembrane region" description="Helical" evidence="1">
    <location>
        <begin position="192"/>
        <end position="212"/>
    </location>
</feature>
<organism evidence="2 3">
    <name type="scientific">Leucocoprinus birnbaumii</name>
    <dbReference type="NCBI Taxonomy" id="56174"/>
    <lineage>
        <taxon>Eukaryota</taxon>
        <taxon>Fungi</taxon>
        <taxon>Dikarya</taxon>
        <taxon>Basidiomycota</taxon>
        <taxon>Agaricomycotina</taxon>
        <taxon>Agaricomycetes</taxon>
        <taxon>Agaricomycetidae</taxon>
        <taxon>Agaricales</taxon>
        <taxon>Agaricineae</taxon>
        <taxon>Agaricaceae</taxon>
        <taxon>Leucocoprinus</taxon>
    </lineage>
</organism>
<dbReference type="AlphaFoldDB" id="A0AAD5YQ95"/>
<comment type="caution">
    <text evidence="2">The sequence shown here is derived from an EMBL/GenBank/DDBJ whole genome shotgun (WGS) entry which is preliminary data.</text>
</comment>
<evidence type="ECO:0000313" key="3">
    <source>
        <dbReference type="Proteomes" id="UP001213000"/>
    </source>
</evidence>